<proteinExistence type="predicted"/>
<name>A0A495BA35_VOGIN</name>
<sequence length="49" mass="5529">MAHRLNIWPRALLGFKMPIAVFDEHLDAEIESRQAVMHLVLEIASNSAS</sequence>
<organism evidence="1 2">
    <name type="scientific">Vogesella indigofera</name>
    <name type="common">Pseudomonas indigofera</name>
    <dbReference type="NCBI Taxonomy" id="45465"/>
    <lineage>
        <taxon>Bacteria</taxon>
        <taxon>Pseudomonadati</taxon>
        <taxon>Pseudomonadota</taxon>
        <taxon>Betaproteobacteria</taxon>
        <taxon>Neisseriales</taxon>
        <taxon>Chromobacteriaceae</taxon>
        <taxon>Vogesella</taxon>
    </lineage>
</organism>
<evidence type="ECO:0000313" key="1">
    <source>
        <dbReference type="EMBL" id="RKQ57831.1"/>
    </source>
</evidence>
<evidence type="ECO:0000313" key="2">
    <source>
        <dbReference type="Proteomes" id="UP000279384"/>
    </source>
</evidence>
<comment type="caution">
    <text evidence="1">The sequence shown here is derived from an EMBL/GenBank/DDBJ whole genome shotgun (WGS) entry which is preliminary data.</text>
</comment>
<dbReference type="EMBL" id="RBID01000015">
    <property type="protein sequence ID" value="RKQ57831.1"/>
    <property type="molecule type" value="Genomic_DNA"/>
</dbReference>
<dbReference type="Proteomes" id="UP000279384">
    <property type="component" value="Unassembled WGS sequence"/>
</dbReference>
<gene>
    <name evidence="1" type="ORF">C8E02_2130</name>
</gene>
<protein>
    <submittedName>
        <fullName evidence="1">Uncharacterized protein</fullName>
    </submittedName>
</protein>
<accession>A0A495BA35</accession>
<reference evidence="1 2" key="1">
    <citation type="submission" date="2018-10" db="EMBL/GenBank/DDBJ databases">
        <title>Genomic Encyclopedia of Type Strains, Phase IV (KMG-IV): sequencing the most valuable type-strain genomes for metagenomic binning, comparative biology and taxonomic classification.</title>
        <authorList>
            <person name="Goeker M."/>
        </authorList>
    </citation>
    <scope>NUCLEOTIDE SEQUENCE [LARGE SCALE GENOMIC DNA]</scope>
    <source>
        <strain evidence="1 2">DSM 3303</strain>
    </source>
</reference>
<dbReference type="AlphaFoldDB" id="A0A495BA35"/>